<feature type="domain" description="Restriction endonuclease type II-like" evidence="2">
    <location>
        <begin position="1279"/>
        <end position="1371"/>
    </location>
</feature>
<keyword evidence="4" id="KW-1185">Reference proteome</keyword>
<feature type="compositionally biased region" description="Basic and acidic residues" evidence="1">
    <location>
        <begin position="179"/>
        <end position="191"/>
    </location>
</feature>
<feature type="region of interest" description="Disordered" evidence="1">
    <location>
        <begin position="164"/>
        <end position="280"/>
    </location>
</feature>
<reference evidence="3 4" key="1">
    <citation type="submission" date="2019-10" db="EMBL/GenBank/DDBJ databases">
        <title>Genome sequence of Luteimicrobium xylanilyticum HY-24.</title>
        <authorList>
            <person name="Kim D.Y."/>
            <person name="Park H.-Y."/>
        </authorList>
    </citation>
    <scope>NUCLEOTIDE SEQUENCE [LARGE SCALE GENOMIC DNA]</scope>
    <source>
        <strain evidence="3 4">HY-24</strain>
    </source>
</reference>
<dbReference type="EMBL" id="CP045529">
    <property type="protein sequence ID" value="QFU99357.1"/>
    <property type="molecule type" value="Genomic_DNA"/>
</dbReference>
<gene>
    <name evidence="3" type="ORF">KDY119_02886</name>
</gene>
<feature type="compositionally biased region" description="Low complexity" evidence="1">
    <location>
        <begin position="256"/>
        <end position="278"/>
    </location>
</feature>
<evidence type="ECO:0000313" key="4">
    <source>
        <dbReference type="Proteomes" id="UP000326702"/>
    </source>
</evidence>
<dbReference type="KEGG" id="lxl:KDY119_02886"/>
<accession>A0A5P9QDA4</accession>
<protein>
    <recommendedName>
        <fullName evidence="2">Restriction endonuclease type II-like domain-containing protein</fullName>
    </recommendedName>
</protein>
<evidence type="ECO:0000259" key="2">
    <source>
        <dbReference type="Pfam" id="PF18741"/>
    </source>
</evidence>
<feature type="region of interest" description="Disordered" evidence="1">
    <location>
        <begin position="1399"/>
        <end position="1497"/>
    </location>
</feature>
<organism evidence="3 4">
    <name type="scientific">Luteimicrobium xylanilyticum</name>
    <dbReference type="NCBI Taxonomy" id="1133546"/>
    <lineage>
        <taxon>Bacteria</taxon>
        <taxon>Bacillati</taxon>
        <taxon>Actinomycetota</taxon>
        <taxon>Actinomycetes</taxon>
        <taxon>Micrococcales</taxon>
        <taxon>Luteimicrobium</taxon>
    </lineage>
</organism>
<dbReference type="InterPro" id="IPR049468">
    <property type="entry name" value="Restrct_endonuc-II-like_dom"/>
</dbReference>
<dbReference type="Proteomes" id="UP000326702">
    <property type="component" value="Chromosome"/>
</dbReference>
<proteinExistence type="predicted"/>
<dbReference type="Pfam" id="PF18741">
    <property type="entry name" value="MTES_1575"/>
    <property type="match status" value="1"/>
</dbReference>
<name>A0A5P9QDA4_9MICO</name>
<feature type="compositionally biased region" description="Low complexity" evidence="1">
    <location>
        <begin position="216"/>
        <end position="227"/>
    </location>
</feature>
<feature type="compositionally biased region" description="Basic and acidic residues" evidence="1">
    <location>
        <begin position="229"/>
        <end position="241"/>
    </location>
</feature>
<feature type="compositionally biased region" description="Basic and acidic residues" evidence="1">
    <location>
        <begin position="1484"/>
        <end position="1497"/>
    </location>
</feature>
<dbReference type="InterPro" id="IPR027417">
    <property type="entry name" value="P-loop_NTPase"/>
</dbReference>
<dbReference type="SUPFAM" id="SSF52540">
    <property type="entry name" value="P-loop containing nucleoside triphosphate hydrolases"/>
    <property type="match status" value="1"/>
</dbReference>
<evidence type="ECO:0000256" key="1">
    <source>
        <dbReference type="SAM" id="MobiDB-lite"/>
    </source>
</evidence>
<evidence type="ECO:0000313" key="3">
    <source>
        <dbReference type="EMBL" id="QFU99357.1"/>
    </source>
</evidence>
<sequence>MVGRDEGPALLTQPTGPLTSEEAVEAALPRWRVALVEHVGGSSLEDITVLGDAVLDLSAAHPSGLAQLLAGRPTRLSNLFREPDALPTARRHARAVVAQTQDYAQRYGTAPTYLAIGVASWSGTAGPGPRSDDMAALAKVATSSFRAIRPEVAASSAPLALEARAHADDGGSEDGDATGARRDRSEARPAGERAGLADVAAVETAHPTGRGREAAAAEGADGPNATAGRGDDGAEAAKDVKGSAAVQDGDTTAVRAAEPGPSASVPSAPDPADGAPAPRRVNAPVLLRSLTISTAGRSGTDFELTLEPTVELNTLLVRALRDHGALIDPVSLAQGAFTGVGFDPSAVLARIGTLGAAVLEDFSLTDRRLVGSFVHPGQHLVDDLDDLAPGLARHEVVAALAGSSQVTVPVGTPLPPERSADGDPVLERGVGDLDQAQRRAVDALVAGGHFAIDAPSGSDVVGTVAALLAEAAASGRQALYVTGHRRAADAVSSRLGDLGLGELTFEIAPEPGWRASAANRLLTAMASEPAQTDLSVHAETMDALVGARARLTAYIEALHLPRAPWGVSAYDALQALARLTSERPAPETAVRLSSEVTSALDDDTRAGAAADLERAAELGAFTLHAATTPWFDADLETEDDARSTLLRLDRLRTQTLPRLREQIEYVSGATDLTAATTLGEWQDVLQMLGGMRGTLDVFQPLVFEQPAVDMVQATATKQWRLDHGIEMGGVARRRLVRRAKDMLRPGIRVSDVHAALLQVEAQRAVWATHCPTGSWPRLPEGLSAIEDTNEAVRIDVEELSRVLAPTPGGGALLDLPFDDLAARLDALAEDRSALDDLPERTAAVRRARGAGLAELVDDLSRRAVTPGLVSTELELAWWSSVFEQIVATDPALTGQDGPGLDALAARFRDLDRRHVTALPVSVLNHVHARTVEAMRADPDTTKALFSELLEGRLRTVRDLYERHTELVRALRPVVVATPTLVPQLFPTTRTVDLVVLDAVQHVPLEMLLAAIARGRQVVVVGDVRSASTPAVRELARVLPTLTLRSDATRRDPHLVGFLTKHGYDGVLAPAPLPASRATVHLHVTEGLGMPDPVSGAVESTQAELDRVVELAIEHAMLRPEQTLGIVAVTPAHAARIREALLAEVRRNPGLAGFFAGSRPEPVVVADLTGVAGLTRDAIILTLGFGKTPHGRVLHRFGLVGEAGGDALLLDAVGASRERLDVVSCFRADELDPDRLRGAGARLLADLLAFAEERDGKADPLELWNGVDVARGTDRLVLDLAERLWRTGLVVETDFGPAGADRVPLVVGHPDVPGELLVAVLTDDEAYVAQPSVRVRERQRRERLERLGWTVVQVWSAAAFLDPEKEAERIRRAALAVRDARLGVGRQPVVTGATPVVRTASAARRHVEPSAPEPVLPASSDERGTDGEASTPPDATPSGATDDGSQGRRSARRRVVRPGTERETVLGSTSDDVDPDSAEPGGDANDERLRRDVPPHWQ</sequence>